<dbReference type="InterPro" id="IPR009875">
    <property type="entry name" value="PilZ_domain"/>
</dbReference>
<dbReference type="KEGG" id="maes:Ga0123461_1700"/>
<dbReference type="OrthoDB" id="5294607at2"/>
<dbReference type="EMBL" id="CP018799">
    <property type="protein sequence ID" value="ATX80113.1"/>
    <property type="molecule type" value="Genomic_DNA"/>
</dbReference>
<dbReference type="RefSeq" id="WP_100277924.1">
    <property type="nucleotide sequence ID" value="NZ_CP018799.1"/>
</dbReference>
<sequence>MGFLNRQAFLLGNLVDDLFPSAKKAGAKIVISHSGDTDEFPPDSERRKHVRFPVCLAVRHGKEQPQMIQDFVLNASEGGVFIQCDAPYPPETIITLHFYVPPDERLLAKFSAEVTDISDGSEYAVGMHVKFFHYSDDDMDRFMSFLEEGRHLLDIKT</sequence>
<evidence type="ECO:0000259" key="1">
    <source>
        <dbReference type="Pfam" id="PF07238"/>
    </source>
</evidence>
<protein>
    <submittedName>
        <fullName evidence="2">PilZ domain-containing protein</fullName>
    </submittedName>
</protein>
<proteinExistence type="predicted"/>
<dbReference type="AlphaFoldDB" id="A0A2K8KYV8"/>
<reference evidence="2 3" key="1">
    <citation type="submission" date="2016-12" db="EMBL/GenBank/DDBJ databases">
        <title>Isolation and genomic insights into novel planktonic Zetaproteobacteria from stratified waters of the Chesapeake Bay.</title>
        <authorList>
            <person name="McAllister S.M."/>
            <person name="Kato S."/>
            <person name="Chan C.S."/>
            <person name="Chiu B.K."/>
            <person name="Field E.K."/>
        </authorList>
    </citation>
    <scope>NUCLEOTIDE SEQUENCE [LARGE SCALE GENOMIC DNA]</scope>
    <source>
        <strain evidence="2 3">CP-5</strain>
    </source>
</reference>
<organism evidence="2 3">
    <name type="scientific">Mariprofundus aestuarium</name>
    <dbReference type="NCBI Taxonomy" id="1921086"/>
    <lineage>
        <taxon>Bacteria</taxon>
        <taxon>Pseudomonadati</taxon>
        <taxon>Pseudomonadota</taxon>
        <taxon>Candidatius Mariprofundia</taxon>
        <taxon>Mariprofundales</taxon>
        <taxon>Mariprofundaceae</taxon>
        <taxon>Mariprofundus</taxon>
    </lineage>
</organism>
<name>A0A2K8KYV8_MARES</name>
<gene>
    <name evidence="2" type="ORF">Ga0123461_1700</name>
</gene>
<accession>A0A2K8KYV8</accession>
<dbReference type="SUPFAM" id="SSF141371">
    <property type="entry name" value="PilZ domain-like"/>
    <property type="match status" value="1"/>
</dbReference>
<evidence type="ECO:0000313" key="3">
    <source>
        <dbReference type="Proteomes" id="UP000231701"/>
    </source>
</evidence>
<evidence type="ECO:0000313" key="2">
    <source>
        <dbReference type="EMBL" id="ATX80113.1"/>
    </source>
</evidence>
<dbReference type="GO" id="GO:0035438">
    <property type="term" value="F:cyclic-di-GMP binding"/>
    <property type="evidence" value="ECO:0007669"/>
    <property type="project" value="InterPro"/>
</dbReference>
<keyword evidence="3" id="KW-1185">Reference proteome</keyword>
<dbReference type="Gene3D" id="2.40.10.220">
    <property type="entry name" value="predicted glycosyltransferase like domains"/>
    <property type="match status" value="1"/>
</dbReference>
<dbReference type="Proteomes" id="UP000231701">
    <property type="component" value="Chromosome"/>
</dbReference>
<feature type="domain" description="PilZ" evidence="1">
    <location>
        <begin position="45"/>
        <end position="146"/>
    </location>
</feature>
<dbReference type="Pfam" id="PF07238">
    <property type="entry name" value="PilZ"/>
    <property type="match status" value="1"/>
</dbReference>